<keyword evidence="1" id="KW-1133">Transmembrane helix</keyword>
<feature type="transmembrane region" description="Helical" evidence="1">
    <location>
        <begin position="170"/>
        <end position="192"/>
    </location>
</feature>
<comment type="caution">
    <text evidence="2">The sequence shown here is derived from an EMBL/GenBank/DDBJ whole genome shotgun (WGS) entry which is preliminary data.</text>
</comment>
<dbReference type="SUPFAM" id="SSF81321">
    <property type="entry name" value="Family A G protein-coupled receptor-like"/>
    <property type="match status" value="1"/>
</dbReference>
<evidence type="ECO:0000313" key="3">
    <source>
        <dbReference type="Proteomes" id="UP000024635"/>
    </source>
</evidence>
<evidence type="ECO:0000313" key="2">
    <source>
        <dbReference type="EMBL" id="EYC29179.1"/>
    </source>
</evidence>
<dbReference type="Pfam" id="PF10323">
    <property type="entry name" value="7TM_GPCR_Srv"/>
    <property type="match status" value="1"/>
</dbReference>
<dbReference type="OrthoDB" id="5791421at2759"/>
<gene>
    <name evidence="2" type="primary">Acey_s0006.g2826</name>
    <name evidence="2" type="ORF">Y032_0006g2826</name>
</gene>
<feature type="transmembrane region" description="Helical" evidence="1">
    <location>
        <begin position="74"/>
        <end position="101"/>
    </location>
</feature>
<dbReference type="Proteomes" id="UP000024635">
    <property type="component" value="Unassembled WGS sequence"/>
</dbReference>
<sequence length="315" mass="36070">MGADMAVNVPQTVFEALSVVVYCFVLIVIITSKQRVFKTAFYLVFVATGCADVISIFVNGFLRIKRQLGLGPDYQHVASFCVSTSGYTFVVHMLGNLIIAFNRYSAVCLGQHYEKIWTTRNTWIAVVFQYFISIAAIGHTIGAKMTYVHNPDGSYTFTSLEKRIDVINRFIYFGVCLIYAIISVILNVLLMYKFHHLSRLNENVKQAHHEKRLFLYTLIVFAFSLLMCAQQIGKVFVIFSANTDFLTWISIQFFWINDAMVSLPPYSLLMLCSHLRQDTMDFLRCKRQRSTALPVSTSNTRIMKMKTSIVPRFVK</sequence>
<dbReference type="Gene3D" id="1.20.1070.10">
    <property type="entry name" value="Rhodopsin 7-helix transmembrane proteins"/>
    <property type="match status" value="1"/>
</dbReference>
<name>A0A016VNL8_9BILA</name>
<dbReference type="InterPro" id="IPR019426">
    <property type="entry name" value="7TM_GPCR_serpentine_rcpt_Srv"/>
</dbReference>
<keyword evidence="1" id="KW-0812">Transmembrane</keyword>
<feature type="transmembrane region" description="Helical" evidence="1">
    <location>
        <begin position="213"/>
        <end position="233"/>
    </location>
</feature>
<feature type="transmembrane region" description="Helical" evidence="1">
    <location>
        <begin position="12"/>
        <end position="30"/>
    </location>
</feature>
<feature type="transmembrane region" description="Helical" evidence="1">
    <location>
        <begin position="42"/>
        <end position="62"/>
    </location>
</feature>
<protein>
    <recommendedName>
        <fullName evidence="4">Serpentine receptor class gamma</fullName>
    </recommendedName>
</protein>
<keyword evidence="3" id="KW-1185">Reference proteome</keyword>
<keyword evidence="1" id="KW-0472">Membrane</keyword>
<evidence type="ECO:0008006" key="4">
    <source>
        <dbReference type="Google" id="ProtNLM"/>
    </source>
</evidence>
<feature type="transmembrane region" description="Helical" evidence="1">
    <location>
        <begin position="122"/>
        <end position="141"/>
    </location>
</feature>
<dbReference type="PANTHER" id="PTHR31552">
    <property type="entry name" value="SERPENTINE RECEPTOR CLASS GAMMA"/>
    <property type="match status" value="1"/>
</dbReference>
<evidence type="ECO:0000256" key="1">
    <source>
        <dbReference type="SAM" id="Phobius"/>
    </source>
</evidence>
<dbReference type="PANTHER" id="PTHR31552:SF8">
    <property type="entry name" value="SERPENTINE RECEPTOR CLASS GAMMA"/>
    <property type="match status" value="1"/>
</dbReference>
<dbReference type="AlphaFoldDB" id="A0A016VNL8"/>
<accession>A0A016VNL8</accession>
<proteinExistence type="predicted"/>
<reference evidence="3" key="1">
    <citation type="journal article" date="2015" name="Nat. Genet.">
        <title>The genome and transcriptome of the zoonotic hookworm Ancylostoma ceylanicum identify infection-specific gene families.</title>
        <authorList>
            <person name="Schwarz E.M."/>
            <person name="Hu Y."/>
            <person name="Antoshechkin I."/>
            <person name="Miller M.M."/>
            <person name="Sternberg P.W."/>
            <person name="Aroian R.V."/>
        </authorList>
    </citation>
    <scope>NUCLEOTIDE SEQUENCE</scope>
    <source>
        <strain evidence="3">HY135</strain>
    </source>
</reference>
<dbReference type="EMBL" id="JARK01001342">
    <property type="protein sequence ID" value="EYC29179.1"/>
    <property type="molecule type" value="Genomic_DNA"/>
</dbReference>
<organism evidence="2 3">
    <name type="scientific">Ancylostoma ceylanicum</name>
    <dbReference type="NCBI Taxonomy" id="53326"/>
    <lineage>
        <taxon>Eukaryota</taxon>
        <taxon>Metazoa</taxon>
        <taxon>Ecdysozoa</taxon>
        <taxon>Nematoda</taxon>
        <taxon>Chromadorea</taxon>
        <taxon>Rhabditida</taxon>
        <taxon>Rhabditina</taxon>
        <taxon>Rhabditomorpha</taxon>
        <taxon>Strongyloidea</taxon>
        <taxon>Ancylostomatidae</taxon>
        <taxon>Ancylostomatinae</taxon>
        <taxon>Ancylostoma</taxon>
    </lineage>
</organism>
<feature type="transmembrane region" description="Helical" evidence="1">
    <location>
        <begin position="245"/>
        <end position="266"/>
    </location>
</feature>